<evidence type="ECO:0000313" key="2">
    <source>
        <dbReference type="Proteomes" id="UP000235786"/>
    </source>
</evidence>
<dbReference type="EMBL" id="KZ613950">
    <property type="protein sequence ID" value="PMD36542.1"/>
    <property type="molecule type" value="Genomic_DNA"/>
</dbReference>
<dbReference type="AlphaFoldDB" id="A0A2J6RDE7"/>
<dbReference type="STRING" id="1149755.A0A2J6RDE7"/>
<sequence>MSKCAEGYCQLCSKKQENRVDLLEMKTYGEISLKETPIVVLGCGHFFTAESLDGMVGMSAVYECNRDGDIVGLKDVSAQLASAIPKCPDCKSPVRQFVSPRYNRVINRAVIDEMSKRFLVSGKDEPKKLEQKIEILEKELEQSREGII</sequence>
<accession>A0A2J6RDE7</accession>
<keyword evidence="2" id="KW-1185">Reference proteome</keyword>
<reference evidence="1 2" key="1">
    <citation type="submission" date="2016-04" db="EMBL/GenBank/DDBJ databases">
        <title>A degradative enzymes factory behind the ericoid mycorrhizal symbiosis.</title>
        <authorList>
            <consortium name="DOE Joint Genome Institute"/>
            <person name="Martino E."/>
            <person name="Morin E."/>
            <person name="Grelet G."/>
            <person name="Kuo A."/>
            <person name="Kohler A."/>
            <person name="Daghino S."/>
            <person name="Barry K."/>
            <person name="Choi C."/>
            <person name="Cichocki N."/>
            <person name="Clum A."/>
            <person name="Copeland A."/>
            <person name="Hainaut M."/>
            <person name="Haridas S."/>
            <person name="Labutti K."/>
            <person name="Lindquist E."/>
            <person name="Lipzen A."/>
            <person name="Khouja H.-R."/>
            <person name="Murat C."/>
            <person name="Ohm R."/>
            <person name="Olson A."/>
            <person name="Spatafora J."/>
            <person name="Veneault-Fourrey C."/>
            <person name="Henrissat B."/>
            <person name="Grigoriev I."/>
            <person name="Martin F."/>
            <person name="Perotto S."/>
        </authorList>
    </citation>
    <scope>NUCLEOTIDE SEQUENCE [LARGE SCALE GENOMIC DNA]</scope>
    <source>
        <strain evidence="1 2">F</strain>
    </source>
</reference>
<name>A0A2J6RDE7_HYAVF</name>
<gene>
    <name evidence="1" type="ORF">L207DRAFT_636521</name>
</gene>
<proteinExistence type="predicted"/>
<protein>
    <submittedName>
        <fullName evidence="1">Uncharacterized protein</fullName>
    </submittedName>
</protein>
<organism evidence="1 2">
    <name type="scientific">Hyaloscypha variabilis (strain UAMH 11265 / GT02V1 / F)</name>
    <name type="common">Meliniomyces variabilis</name>
    <dbReference type="NCBI Taxonomy" id="1149755"/>
    <lineage>
        <taxon>Eukaryota</taxon>
        <taxon>Fungi</taxon>
        <taxon>Dikarya</taxon>
        <taxon>Ascomycota</taxon>
        <taxon>Pezizomycotina</taxon>
        <taxon>Leotiomycetes</taxon>
        <taxon>Helotiales</taxon>
        <taxon>Hyaloscyphaceae</taxon>
        <taxon>Hyaloscypha</taxon>
        <taxon>Hyaloscypha variabilis</taxon>
    </lineage>
</organism>
<dbReference type="Proteomes" id="UP000235786">
    <property type="component" value="Unassembled WGS sequence"/>
</dbReference>
<dbReference type="OrthoDB" id="2423195at2759"/>
<evidence type="ECO:0000313" key="1">
    <source>
        <dbReference type="EMBL" id="PMD36542.1"/>
    </source>
</evidence>